<dbReference type="Gene3D" id="3.40.1190.20">
    <property type="match status" value="1"/>
</dbReference>
<keyword evidence="4 9" id="KW-0460">Magnesium</keyword>
<evidence type="ECO:0000256" key="6">
    <source>
        <dbReference type="ARBA" id="ARBA00047334"/>
    </source>
</evidence>
<accession>A0A378LR01</accession>
<dbReference type="InterPro" id="IPR013749">
    <property type="entry name" value="PM/HMP-P_kinase-1"/>
</dbReference>
<feature type="binding site" evidence="9">
    <location>
        <position position="356"/>
    </location>
    <ligand>
        <name>4-amino-2-methyl-5-(diphosphooxymethyl)pyrimidine</name>
        <dbReference type="ChEBI" id="CHEBI:57841"/>
    </ligand>
</feature>
<evidence type="ECO:0000256" key="10">
    <source>
        <dbReference type="RuleBase" id="RU003826"/>
    </source>
</evidence>
<keyword evidence="2 9" id="KW-0808">Transferase</keyword>
<dbReference type="EMBL" id="UGPB01000001">
    <property type="protein sequence ID" value="STY28790.1"/>
    <property type="molecule type" value="Genomic_DNA"/>
</dbReference>
<sequence length="426" mass="47948">MNNVWTNTVNETDKKIFAGLGLTLLWERFDAIEQQPAAMKLSDKISGDDLQILNHYSGPVVLDFNLSSQEKEKIGGNLKQGFSFADILVLDTSEAGLILHRTILSHYAMQEAAQELIHLGVQSVLILETYAQGSNWIYSYWTNGTTSFWLNQKWFSNSKYSNFRSLLPSAITATLALGYLLQDALIVAAMYTSQTTRNFEKYACFPEDELDLPYLSEKPLYDEPQTFKRCHRLGLYPVVDSFEWIEMLLKLGVKTLQLRKKENSKYLQDEIKQSIALAKKYHATLFINDYWELALDLKAEAVHLGQSDLDTADVEAMRKQGLLLGVSTHCYSEVARTHTLGPSYIAIGPIFPTTSKKMPFSAQGIESLKRWRRTLNYPLVAIGGINLERMPEVVATGVQGVAMISAITQAIDPALATLNLLNFIKK</sequence>
<dbReference type="InterPro" id="IPR036206">
    <property type="entry name" value="ThiamineP_synth_sf"/>
</dbReference>
<dbReference type="GO" id="GO:0016301">
    <property type="term" value="F:kinase activity"/>
    <property type="evidence" value="ECO:0007669"/>
    <property type="project" value="UniProtKB-KW"/>
</dbReference>
<feature type="binding site" evidence="9">
    <location>
        <begin position="404"/>
        <end position="405"/>
    </location>
    <ligand>
        <name>2-[(2R,5Z)-2-carboxy-4-methylthiazol-5(2H)-ylidene]ethyl phosphate</name>
        <dbReference type="ChEBI" id="CHEBI:62899"/>
    </ligand>
</feature>
<dbReference type="SUPFAM" id="SSF53613">
    <property type="entry name" value="Ribokinase-like"/>
    <property type="match status" value="1"/>
</dbReference>
<dbReference type="STRING" id="1122170.GCA_000701265_02052"/>
<dbReference type="InterPro" id="IPR022998">
    <property type="entry name" value="ThiamineP_synth_TenI"/>
</dbReference>
<feature type="binding site" evidence="9">
    <location>
        <position position="327"/>
    </location>
    <ligand>
        <name>4-amino-2-methyl-5-(diphosphooxymethyl)pyrimidine</name>
        <dbReference type="ChEBI" id="CHEBI:57841"/>
    </ligand>
</feature>
<comment type="function">
    <text evidence="9">Condenses 4-methyl-5-(beta-hydroxyethyl)thiazole monophosphate (THZ-P) and 2-methyl-4-amino-5-hydroxymethyl pyrimidine pyrophosphate (HMP-PP) to form thiamine monophosphate (TMP).</text>
</comment>
<comment type="similarity">
    <text evidence="9 10">Belongs to the thiamine-phosphate synthase family.</text>
</comment>
<dbReference type="OrthoDB" id="9789949at2"/>
<dbReference type="InterPro" id="IPR013785">
    <property type="entry name" value="Aldolase_TIM"/>
</dbReference>
<evidence type="ECO:0000256" key="4">
    <source>
        <dbReference type="ARBA" id="ARBA00022842"/>
    </source>
</evidence>
<gene>
    <name evidence="14" type="primary">thiDE</name>
    <name evidence="9" type="synonym">thiE</name>
    <name evidence="14" type="ORF">NCTC11532_00966</name>
</gene>
<comment type="catalytic activity">
    <reaction evidence="8 9 10">
        <text>2-[(2R,5Z)-2-carboxy-4-methylthiazol-5(2H)-ylidene]ethyl phosphate + 4-amino-2-methyl-5-(diphosphooxymethyl)pyrimidine + 2 H(+) = thiamine phosphate + CO2 + diphosphate</text>
        <dbReference type="Rhea" id="RHEA:47844"/>
        <dbReference type="ChEBI" id="CHEBI:15378"/>
        <dbReference type="ChEBI" id="CHEBI:16526"/>
        <dbReference type="ChEBI" id="CHEBI:33019"/>
        <dbReference type="ChEBI" id="CHEBI:37575"/>
        <dbReference type="ChEBI" id="CHEBI:57841"/>
        <dbReference type="ChEBI" id="CHEBI:62899"/>
        <dbReference type="EC" id="2.5.1.3"/>
    </reaction>
</comment>
<dbReference type="NCBIfam" id="TIGR00693">
    <property type="entry name" value="thiE"/>
    <property type="match status" value="1"/>
</dbReference>
<dbReference type="Pfam" id="PF08543">
    <property type="entry name" value="Phos_pyr_kin"/>
    <property type="match status" value="1"/>
</dbReference>
<dbReference type="Proteomes" id="UP000255297">
    <property type="component" value="Unassembled WGS sequence"/>
</dbReference>
<keyword evidence="3 9" id="KW-0479">Metal-binding</keyword>
<feature type="binding site" evidence="9">
    <location>
        <position position="384"/>
    </location>
    <ligand>
        <name>2-[(2R,5Z)-2-carboxy-4-methylthiazol-5(2H)-ylidene]ethyl phosphate</name>
        <dbReference type="ChEBI" id="CHEBI:62899"/>
    </ligand>
</feature>
<dbReference type="NCBIfam" id="NF002904">
    <property type="entry name" value="PRK03512.1"/>
    <property type="match status" value="1"/>
</dbReference>
<dbReference type="GO" id="GO:0009228">
    <property type="term" value="P:thiamine biosynthetic process"/>
    <property type="evidence" value="ECO:0007669"/>
    <property type="project" value="UniProtKB-KW"/>
</dbReference>
<dbReference type="PANTHER" id="PTHR20857:SF15">
    <property type="entry name" value="THIAMINE-PHOSPHATE SYNTHASE"/>
    <property type="match status" value="1"/>
</dbReference>
<evidence type="ECO:0000313" key="14">
    <source>
        <dbReference type="EMBL" id="STY28790.1"/>
    </source>
</evidence>
<dbReference type="Gene3D" id="3.20.20.70">
    <property type="entry name" value="Aldolase class I"/>
    <property type="match status" value="1"/>
</dbReference>
<name>A0A378LR01_9GAMM</name>
<feature type="binding site" evidence="9">
    <location>
        <position position="308"/>
    </location>
    <ligand>
        <name>Mg(2+)</name>
        <dbReference type="ChEBI" id="CHEBI:18420"/>
    </ligand>
</feature>
<feature type="binding site" evidence="9">
    <location>
        <begin position="257"/>
        <end position="261"/>
    </location>
    <ligand>
        <name>4-amino-2-methyl-5-(diphosphooxymethyl)pyrimidine</name>
        <dbReference type="ChEBI" id="CHEBI:57841"/>
    </ligand>
</feature>
<evidence type="ECO:0000256" key="2">
    <source>
        <dbReference type="ARBA" id="ARBA00022679"/>
    </source>
</evidence>
<dbReference type="UniPathway" id="UPA00060">
    <property type="reaction ID" value="UER00141"/>
</dbReference>
<evidence type="ECO:0000259" key="13">
    <source>
        <dbReference type="Pfam" id="PF08543"/>
    </source>
</evidence>
<feature type="binding site" evidence="9">
    <location>
        <position position="288"/>
    </location>
    <ligand>
        <name>4-amino-2-methyl-5-(diphosphooxymethyl)pyrimidine</name>
        <dbReference type="ChEBI" id="CHEBI:57841"/>
    </ligand>
</feature>
<dbReference type="GO" id="GO:0005737">
    <property type="term" value="C:cytoplasm"/>
    <property type="evidence" value="ECO:0007669"/>
    <property type="project" value="TreeGrafter"/>
</dbReference>
<evidence type="ECO:0000256" key="1">
    <source>
        <dbReference type="ARBA" id="ARBA00005165"/>
    </source>
</evidence>
<keyword evidence="5 9" id="KW-0784">Thiamine biosynthesis</keyword>
<comment type="cofactor">
    <cofactor evidence="9">
        <name>Mg(2+)</name>
        <dbReference type="ChEBI" id="CHEBI:18420"/>
    </cofactor>
    <text evidence="9">Binds 1 Mg(2+) ion per subunit.</text>
</comment>
<evidence type="ECO:0000313" key="15">
    <source>
        <dbReference type="Proteomes" id="UP000255297"/>
    </source>
</evidence>
<dbReference type="PANTHER" id="PTHR20857">
    <property type="entry name" value="THIAMINE-PHOSPHATE PYROPHOSPHORYLASE"/>
    <property type="match status" value="1"/>
</dbReference>
<dbReference type="InterPro" id="IPR034291">
    <property type="entry name" value="TMP_synthase"/>
</dbReference>
<feature type="domain" description="Pyridoxamine kinase/Phosphomethylpyrimidine kinase" evidence="13">
    <location>
        <begin position="79"/>
        <end position="197"/>
    </location>
</feature>
<dbReference type="GO" id="GO:0000287">
    <property type="term" value="F:magnesium ion binding"/>
    <property type="evidence" value="ECO:0007669"/>
    <property type="project" value="UniProtKB-UniRule"/>
</dbReference>
<dbReference type="CDD" id="cd00564">
    <property type="entry name" value="TMP_TenI"/>
    <property type="match status" value="1"/>
</dbReference>
<dbReference type="Pfam" id="PF02581">
    <property type="entry name" value="TMP-TENI"/>
    <property type="match status" value="1"/>
</dbReference>
<dbReference type="FunFam" id="3.20.20.70:FF:000064">
    <property type="entry name" value="Thiamine-phosphate synthase"/>
    <property type="match status" value="1"/>
</dbReference>
<dbReference type="SUPFAM" id="SSF51391">
    <property type="entry name" value="Thiamin phosphate synthase"/>
    <property type="match status" value="1"/>
</dbReference>
<keyword evidence="15" id="KW-1185">Reference proteome</keyword>
<evidence type="ECO:0000256" key="11">
    <source>
        <dbReference type="RuleBase" id="RU004253"/>
    </source>
</evidence>
<evidence type="ECO:0000256" key="7">
    <source>
        <dbReference type="ARBA" id="ARBA00047851"/>
    </source>
</evidence>
<dbReference type="AlphaFoldDB" id="A0A378LR01"/>
<dbReference type="GO" id="GO:0009229">
    <property type="term" value="P:thiamine diphosphate biosynthetic process"/>
    <property type="evidence" value="ECO:0007669"/>
    <property type="project" value="UniProtKB-UniRule"/>
</dbReference>
<feature type="binding site" evidence="9">
    <location>
        <begin position="353"/>
        <end position="355"/>
    </location>
    <ligand>
        <name>2-[(2R,5Z)-2-carboxy-4-methylthiazol-5(2H)-ylidene]ethyl phosphate</name>
        <dbReference type="ChEBI" id="CHEBI:62899"/>
    </ligand>
</feature>
<comment type="catalytic activity">
    <reaction evidence="7 9 10">
        <text>2-(2-carboxy-4-methylthiazol-5-yl)ethyl phosphate + 4-amino-2-methyl-5-(diphosphooxymethyl)pyrimidine + 2 H(+) = thiamine phosphate + CO2 + diphosphate</text>
        <dbReference type="Rhea" id="RHEA:47848"/>
        <dbReference type="ChEBI" id="CHEBI:15378"/>
        <dbReference type="ChEBI" id="CHEBI:16526"/>
        <dbReference type="ChEBI" id="CHEBI:33019"/>
        <dbReference type="ChEBI" id="CHEBI:37575"/>
        <dbReference type="ChEBI" id="CHEBI:57841"/>
        <dbReference type="ChEBI" id="CHEBI:62890"/>
        <dbReference type="EC" id="2.5.1.3"/>
    </reaction>
</comment>
<dbReference type="GO" id="GO:0004789">
    <property type="term" value="F:thiamine-phosphate diphosphorylase activity"/>
    <property type="evidence" value="ECO:0007669"/>
    <property type="project" value="UniProtKB-UniRule"/>
</dbReference>
<dbReference type="EC" id="2.5.1.3" evidence="9"/>
<organism evidence="14 15">
    <name type="scientific">Legionella wadsworthii</name>
    <dbReference type="NCBI Taxonomy" id="28088"/>
    <lineage>
        <taxon>Bacteria</taxon>
        <taxon>Pseudomonadati</taxon>
        <taxon>Pseudomonadota</taxon>
        <taxon>Gammaproteobacteria</taxon>
        <taxon>Legionellales</taxon>
        <taxon>Legionellaceae</taxon>
        <taxon>Legionella</taxon>
    </lineage>
</organism>
<evidence type="ECO:0000256" key="5">
    <source>
        <dbReference type="ARBA" id="ARBA00022977"/>
    </source>
</evidence>
<comment type="catalytic activity">
    <reaction evidence="6 9 10">
        <text>4-methyl-5-(2-phosphooxyethyl)-thiazole + 4-amino-2-methyl-5-(diphosphooxymethyl)pyrimidine + H(+) = thiamine phosphate + diphosphate</text>
        <dbReference type="Rhea" id="RHEA:22328"/>
        <dbReference type="ChEBI" id="CHEBI:15378"/>
        <dbReference type="ChEBI" id="CHEBI:33019"/>
        <dbReference type="ChEBI" id="CHEBI:37575"/>
        <dbReference type="ChEBI" id="CHEBI:57841"/>
        <dbReference type="ChEBI" id="CHEBI:58296"/>
        <dbReference type="EC" id="2.5.1.3"/>
    </reaction>
</comment>
<evidence type="ECO:0000256" key="8">
    <source>
        <dbReference type="ARBA" id="ARBA00047883"/>
    </source>
</evidence>
<dbReference type="RefSeq" id="WP_031567731.1">
    <property type="nucleotide sequence ID" value="NZ_CAAAIS010000007.1"/>
</dbReference>
<evidence type="ECO:0000256" key="9">
    <source>
        <dbReference type="HAMAP-Rule" id="MF_00097"/>
    </source>
</evidence>
<feature type="binding site" evidence="9">
    <location>
        <position position="289"/>
    </location>
    <ligand>
        <name>Mg(2+)</name>
        <dbReference type="ChEBI" id="CHEBI:18420"/>
    </ligand>
</feature>
<dbReference type="HAMAP" id="MF_00097">
    <property type="entry name" value="TMP_synthase"/>
    <property type="match status" value="1"/>
</dbReference>
<proteinExistence type="inferred from homology"/>
<protein>
    <recommendedName>
        <fullName evidence="9">Thiamine-phosphate synthase</fullName>
        <shortName evidence="9">TP synthase</shortName>
        <shortName evidence="9">TPS</shortName>
        <ecNumber evidence="9">2.5.1.3</ecNumber>
    </recommendedName>
    <alternativeName>
        <fullName evidence="9">Thiamine-phosphate pyrophosphorylase</fullName>
        <shortName evidence="9">TMP pyrophosphorylase</shortName>
        <shortName evidence="9">TMP-PPase</shortName>
    </alternativeName>
</protein>
<keyword evidence="14" id="KW-0418">Kinase</keyword>
<evidence type="ECO:0000259" key="12">
    <source>
        <dbReference type="Pfam" id="PF02581"/>
    </source>
</evidence>
<feature type="domain" description="Thiamine phosphate synthase/TenI" evidence="12">
    <location>
        <begin position="241"/>
        <end position="407"/>
    </location>
</feature>
<dbReference type="InterPro" id="IPR029056">
    <property type="entry name" value="Ribokinase-like"/>
</dbReference>
<reference evidence="14 15" key="1">
    <citation type="submission" date="2018-06" db="EMBL/GenBank/DDBJ databases">
        <authorList>
            <consortium name="Pathogen Informatics"/>
            <person name="Doyle S."/>
        </authorList>
    </citation>
    <scope>NUCLEOTIDE SEQUENCE [LARGE SCALE GENOMIC DNA]</scope>
    <source>
        <strain evidence="14 15">NCTC11532</strain>
    </source>
</reference>
<comment type="pathway">
    <text evidence="1 9 11">Cofactor biosynthesis; thiamine diphosphate biosynthesis; thiamine phosphate from 4-amino-2-methyl-5-diphosphomethylpyrimidine and 4-methyl-5-(2-phosphoethyl)-thiazole: step 1/1.</text>
</comment>
<evidence type="ECO:0000256" key="3">
    <source>
        <dbReference type="ARBA" id="ARBA00022723"/>
    </source>
</evidence>